<proteinExistence type="predicted"/>
<organism evidence="1 2">
    <name type="scientific">Brachionus plicatilis</name>
    <name type="common">Marine rotifer</name>
    <name type="synonym">Brachionus muelleri</name>
    <dbReference type="NCBI Taxonomy" id="10195"/>
    <lineage>
        <taxon>Eukaryota</taxon>
        <taxon>Metazoa</taxon>
        <taxon>Spiralia</taxon>
        <taxon>Gnathifera</taxon>
        <taxon>Rotifera</taxon>
        <taxon>Eurotatoria</taxon>
        <taxon>Monogononta</taxon>
        <taxon>Pseudotrocha</taxon>
        <taxon>Ploima</taxon>
        <taxon>Brachionidae</taxon>
        <taxon>Brachionus</taxon>
    </lineage>
</organism>
<comment type="caution">
    <text evidence="1">The sequence shown here is derived from an EMBL/GenBank/DDBJ whole genome shotgun (WGS) entry which is preliminary data.</text>
</comment>
<dbReference type="Proteomes" id="UP000276133">
    <property type="component" value="Unassembled WGS sequence"/>
</dbReference>
<dbReference type="EMBL" id="REGN01003426">
    <property type="protein sequence ID" value="RNA22597.1"/>
    <property type="molecule type" value="Genomic_DNA"/>
</dbReference>
<dbReference type="AlphaFoldDB" id="A0A3M7RGK5"/>
<reference evidence="1 2" key="1">
    <citation type="journal article" date="2018" name="Sci. Rep.">
        <title>Genomic signatures of local adaptation to the degree of environmental predictability in rotifers.</title>
        <authorList>
            <person name="Franch-Gras L."/>
            <person name="Hahn C."/>
            <person name="Garcia-Roger E.M."/>
            <person name="Carmona M.J."/>
            <person name="Serra M."/>
            <person name="Gomez A."/>
        </authorList>
    </citation>
    <scope>NUCLEOTIDE SEQUENCE [LARGE SCALE GENOMIC DNA]</scope>
    <source>
        <strain evidence="1">HYR1</strain>
    </source>
</reference>
<evidence type="ECO:0000313" key="1">
    <source>
        <dbReference type="EMBL" id="RNA22597.1"/>
    </source>
</evidence>
<evidence type="ECO:0000313" key="2">
    <source>
        <dbReference type="Proteomes" id="UP000276133"/>
    </source>
</evidence>
<gene>
    <name evidence="1" type="ORF">BpHYR1_005037</name>
</gene>
<protein>
    <submittedName>
        <fullName evidence="1">Uncharacterized protein</fullName>
    </submittedName>
</protein>
<sequence>MPFSTGCNHCAFPGCDCIWSWVPSWVGLLVLLNGKNYNLFLFLSIKKVHDILSLFDSDSDPHTKKLRNFVVDFENFKIVCYFEINSLHNFLEV</sequence>
<accession>A0A3M7RGK5</accession>
<keyword evidence="2" id="KW-1185">Reference proteome</keyword>
<name>A0A3M7RGK5_BRAPC</name>